<dbReference type="PROSITE" id="PS01155">
    <property type="entry name" value="ENDONUCLEASE_III_2"/>
    <property type="match status" value="1"/>
</dbReference>
<dbReference type="Gene3D" id="1.10.340.30">
    <property type="entry name" value="Hypothetical protein, domain 2"/>
    <property type="match status" value="1"/>
</dbReference>
<comment type="caution">
    <text evidence="12">The sequence shown here is derived from an EMBL/GenBank/DDBJ whole genome shotgun (WGS) entry which is preliminary data.</text>
</comment>
<comment type="cofactor">
    <cofactor evidence="10">
        <name>[4Fe-4S] cluster</name>
        <dbReference type="ChEBI" id="CHEBI:49883"/>
    </cofactor>
    <text evidence="10">Binds 1 [4Fe-4S] cluster.</text>
</comment>
<feature type="binding site" evidence="10">
    <location>
        <position position="208"/>
    </location>
    <ligand>
        <name>[4Fe-4S] cluster</name>
        <dbReference type="ChEBI" id="CHEBI:49883"/>
    </ligand>
</feature>
<dbReference type="SMART" id="SM00478">
    <property type="entry name" value="ENDO3c"/>
    <property type="match status" value="1"/>
</dbReference>
<keyword evidence="9 10" id="KW-0326">Glycosidase</keyword>
<dbReference type="Gene3D" id="1.10.1670.10">
    <property type="entry name" value="Helix-hairpin-Helix base-excision DNA repair enzymes (C-terminal)"/>
    <property type="match status" value="1"/>
</dbReference>
<dbReference type="GO" id="GO:0019104">
    <property type="term" value="F:DNA N-glycosylase activity"/>
    <property type="evidence" value="ECO:0007669"/>
    <property type="project" value="UniProtKB-UniRule"/>
</dbReference>
<dbReference type="Pfam" id="PF10576">
    <property type="entry name" value="EndIII_4Fe-2S"/>
    <property type="match status" value="1"/>
</dbReference>
<dbReference type="AlphaFoldDB" id="A0A261EQ58"/>
<dbReference type="InterPro" id="IPR004036">
    <property type="entry name" value="Endonuclease-III-like_CS2"/>
</dbReference>
<keyword evidence="7 10" id="KW-0411">Iron-sulfur</keyword>
<evidence type="ECO:0000313" key="13">
    <source>
        <dbReference type="Proteomes" id="UP000216004"/>
    </source>
</evidence>
<feature type="binding site" evidence="10">
    <location>
        <position position="224"/>
    </location>
    <ligand>
        <name>[4Fe-4S] cluster</name>
        <dbReference type="ChEBI" id="CHEBI:49883"/>
    </ligand>
</feature>
<evidence type="ECO:0000256" key="8">
    <source>
        <dbReference type="ARBA" id="ARBA00023204"/>
    </source>
</evidence>
<protein>
    <recommendedName>
        <fullName evidence="10">Endonuclease III</fullName>
        <ecNumber evidence="10">4.2.99.18</ecNumber>
    </recommendedName>
    <alternativeName>
        <fullName evidence="10">DNA-(apurinic or apyrimidinic site) lyase</fullName>
    </alternativeName>
</protein>
<comment type="similarity">
    <text evidence="1 10">Belongs to the Nth/MutY family.</text>
</comment>
<sequence>MTQSRIPLPAKSESVSSLRKRMEQEYAILCEEFPVAECALNFNTPFQLLVATVLSAQTTDKRVNSVTPELFSQYPCPEHMAHANQTSIEEIIHPVGFYHAKSRHLIGLSQMLLDDFQGQVPQDMDELVKLPGVGRKTANVVLGNAFNIPGFPVDTHVTRVTGRLRWRHDWRSTHPDPVAIEHEICQYFPPEDWTDLSHRLIFHGRTTCHARKPDCSHCPLAASCPSAELFLGAPVDADTVPVYSSGQLLTNYPHD</sequence>
<keyword evidence="12" id="KW-0540">Nuclease</keyword>
<dbReference type="InterPro" id="IPR005759">
    <property type="entry name" value="Nth"/>
</dbReference>
<keyword evidence="3 10" id="KW-0479">Metal-binding</keyword>
<dbReference type="InterPro" id="IPR000445">
    <property type="entry name" value="HhH_motif"/>
</dbReference>
<dbReference type="PANTHER" id="PTHR10359:SF18">
    <property type="entry name" value="ENDONUCLEASE III"/>
    <property type="match status" value="1"/>
</dbReference>
<keyword evidence="8 10" id="KW-0234">DNA repair</keyword>
<dbReference type="InterPro" id="IPR003265">
    <property type="entry name" value="HhH-GPD_domain"/>
</dbReference>
<evidence type="ECO:0000256" key="6">
    <source>
        <dbReference type="ARBA" id="ARBA00023004"/>
    </source>
</evidence>
<dbReference type="GO" id="GO:0051539">
    <property type="term" value="F:4 iron, 4 sulfur cluster binding"/>
    <property type="evidence" value="ECO:0007669"/>
    <property type="project" value="UniProtKB-UniRule"/>
</dbReference>
<evidence type="ECO:0000256" key="2">
    <source>
        <dbReference type="ARBA" id="ARBA00022485"/>
    </source>
</evidence>
<dbReference type="PANTHER" id="PTHR10359">
    <property type="entry name" value="A/G-SPECIFIC ADENINE GLYCOSYLASE/ENDONUCLEASE III"/>
    <property type="match status" value="1"/>
</dbReference>
<keyword evidence="5 10" id="KW-0378">Hydrolase</keyword>
<evidence type="ECO:0000313" key="12">
    <source>
        <dbReference type="EMBL" id="OZG48985.1"/>
    </source>
</evidence>
<evidence type="ECO:0000256" key="7">
    <source>
        <dbReference type="ARBA" id="ARBA00023014"/>
    </source>
</evidence>
<dbReference type="NCBIfam" id="TIGR01083">
    <property type="entry name" value="nth"/>
    <property type="match status" value="1"/>
</dbReference>
<dbReference type="InterPro" id="IPR011257">
    <property type="entry name" value="DNA_glycosylase"/>
</dbReference>
<accession>A0A261EQ58</accession>
<dbReference type="CDD" id="cd00056">
    <property type="entry name" value="ENDO3c"/>
    <property type="match status" value="1"/>
</dbReference>
<dbReference type="SUPFAM" id="SSF48150">
    <property type="entry name" value="DNA-glycosylase"/>
    <property type="match status" value="1"/>
</dbReference>
<keyword evidence="6 10" id="KW-0408">Iron</keyword>
<dbReference type="EC" id="4.2.99.18" evidence="10"/>
<feature type="binding site" evidence="10">
    <location>
        <position position="218"/>
    </location>
    <ligand>
        <name>[4Fe-4S] cluster</name>
        <dbReference type="ChEBI" id="CHEBI:49883"/>
    </ligand>
</feature>
<dbReference type="GO" id="GO:0046872">
    <property type="term" value="F:metal ion binding"/>
    <property type="evidence" value="ECO:0007669"/>
    <property type="project" value="UniProtKB-KW"/>
</dbReference>
<evidence type="ECO:0000256" key="5">
    <source>
        <dbReference type="ARBA" id="ARBA00022801"/>
    </source>
</evidence>
<dbReference type="HAMAP" id="MF_00942">
    <property type="entry name" value="Nth"/>
    <property type="match status" value="1"/>
</dbReference>
<organism evidence="12 13">
    <name type="scientific">Bombiscardovia coagulans</name>
    <dbReference type="NCBI Taxonomy" id="686666"/>
    <lineage>
        <taxon>Bacteria</taxon>
        <taxon>Bacillati</taxon>
        <taxon>Actinomycetota</taxon>
        <taxon>Actinomycetes</taxon>
        <taxon>Bifidobacteriales</taxon>
        <taxon>Bifidobacteriaceae</taxon>
        <taxon>Bombiscardovia</taxon>
    </lineage>
</organism>
<keyword evidence="2 10" id="KW-0004">4Fe-4S</keyword>
<evidence type="ECO:0000256" key="4">
    <source>
        <dbReference type="ARBA" id="ARBA00022763"/>
    </source>
</evidence>
<evidence type="ECO:0000256" key="10">
    <source>
        <dbReference type="HAMAP-Rule" id="MF_00942"/>
    </source>
</evidence>
<dbReference type="Pfam" id="PF00730">
    <property type="entry name" value="HhH-GPD"/>
    <property type="match status" value="1"/>
</dbReference>
<dbReference type="InterPro" id="IPR023170">
    <property type="entry name" value="HhH_base_excis_C"/>
</dbReference>
<dbReference type="InterPro" id="IPR003651">
    <property type="entry name" value="Endonuclease3_FeS-loop_motif"/>
</dbReference>
<proteinExistence type="inferred from homology"/>
<comment type="function">
    <text evidence="10">DNA repair enzyme that has both DNA N-glycosylase activity and AP-lyase activity. The DNA N-glycosylase activity releases various damaged pyrimidines from DNA by cleaving the N-glycosidic bond, leaving an AP (apurinic/apyrimidinic) site. The AP-lyase activity cleaves the phosphodiester bond 3' to the AP site by a beta-elimination, leaving a 3'-terminal unsaturated sugar and a product with a terminal 5'-phosphate.</text>
</comment>
<feature type="binding site" evidence="10">
    <location>
        <position position="215"/>
    </location>
    <ligand>
        <name>[4Fe-4S] cluster</name>
        <dbReference type="ChEBI" id="CHEBI:49883"/>
    </ligand>
</feature>
<evidence type="ECO:0000256" key="9">
    <source>
        <dbReference type="ARBA" id="ARBA00023295"/>
    </source>
</evidence>
<keyword evidence="10" id="KW-0238">DNA-binding</keyword>
<evidence type="ECO:0000256" key="3">
    <source>
        <dbReference type="ARBA" id="ARBA00022723"/>
    </source>
</evidence>
<dbReference type="GO" id="GO:0006285">
    <property type="term" value="P:base-excision repair, AP site formation"/>
    <property type="evidence" value="ECO:0007669"/>
    <property type="project" value="TreeGrafter"/>
</dbReference>
<keyword evidence="4 10" id="KW-0227">DNA damage</keyword>
<evidence type="ECO:0000259" key="11">
    <source>
        <dbReference type="SMART" id="SM00478"/>
    </source>
</evidence>
<dbReference type="SMART" id="SM00525">
    <property type="entry name" value="FES"/>
    <property type="match status" value="1"/>
</dbReference>
<dbReference type="FunFam" id="1.10.340.30:FF:000001">
    <property type="entry name" value="Endonuclease III"/>
    <property type="match status" value="1"/>
</dbReference>
<dbReference type="GO" id="GO:0003677">
    <property type="term" value="F:DNA binding"/>
    <property type="evidence" value="ECO:0007669"/>
    <property type="project" value="UniProtKB-UniRule"/>
</dbReference>
<keyword evidence="10" id="KW-0456">Lyase</keyword>
<comment type="catalytic activity">
    <reaction evidence="10">
        <text>2'-deoxyribonucleotide-(2'-deoxyribose 5'-phosphate)-2'-deoxyribonucleotide-DNA = a 3'-end 2'-deoxyribonucleotide-(2,3-dehydro-2,3-deoxyribose 5'-phosphate)-DNA + a 5'-end 5'-phospho-2'-deoxyribonucleoside-DNA + H(+)</text>
        <dbReference type="Rhea" id="RHEA:66592"/>
        <dbReference type="Rhea" id="RHEA-COMP:13180"/>
        <dbReference type="Rhea" id="RHEA-COMP:16897"/>
        <dbReference type="Rhea" id="RHEA-COMP:17067"/>
        <dbReference type="ChEBI" id="CHEBI:15378"/>
        <dbReference type="ChEBI" id="CHEBI:136412"/>
        <dbReference type="ChEBI" id="CHEBI:157695"/>
        <dbReference type="ChEBI" id="CHEBI:167181"/>
        <dbReference type="EC" id="4.2.99.18"/>
    </reaction>
</comment>
<evidence type="ECO:0000256" key="1">
    <source>
        <dbReference type="ARBA" id="ARBA00008343"/>
    </source>
</evidence>
<reference evidence="12 13" key="1">
    <citation type="journal article" date="2017" name="BMC Genomics">
        <title>Comparative genomic and phylogenomic analyses of the Bifidobacteriaceae family.</title>
        <authorList>
            <person name="Lugli G.A."/>
            <person name="Milani C."/>
            <person name="Turroni F."/>
            <person name="Duranti S."/>
            <person name="Mancabelli L."/>
            <person name="Mangifesta M."/>
            <person name="Ferrario C."/>
            <person name="Modesto M."/>
            <person name="Mattarelli P."/>
            <person name="Jiri K."/>
            <person name="van Sinderen D."/>
            <person name="Ventura M."/>
        </authorList>
    </citation>
    <scope>NUCLEOTIDE SEQUENCE [LARGE SCALE GENOMIC DNA]</scope>
    <source>
        <strain evidence="12 13">DSM 22924</strain>
    </source>
</reference>
<keyword evidence="12" id="KW-0255">Endonuclease</keyword>
<keyword evidence="13" id="KW-1185">Reference proteome</keyword>
<dbReference type="Pfam" id="PF00633">
    <property type="entry name" value="HHH"/>
    <property type="match status" value="1"/>
</dbReference>
<dbReference type="Proteomes" id="UP000216004">
    <property type="component" value="Unassembled WGS sequence"/>
</dbReference>
<name>A0A261EQ58_9BIFI</name>
<dbReference type="EMBL" id="MWWS01000007">
    <property type="protein sequence ID" value="OZG48985.1"/>
    <property type="molecule type" value="Genomic_DNA"/>
</dbReference>
<dbReference type="GO" id="GO:0140078">
    <property type="term" value="F:class I DNA-(apurinic or apyrimidinic site) endonuclease activity"/>
    <property type="evidence" value="ECO:0007669"/>
    <property type="project" value="UniProtKB-EC"/>
</dbReference>
<feature type="domain" description="HhH-GPD" evidence="11">
    <location>
        <begin position="54"/>
        <end position="206"/>
    </location>
</feature>
<gene>
    <name evidence="10" type="primary">nth</name>
    <name evidence="12" type="ORF">BOCO_1221</name>
</gene>